<comment type="caution">
    <text evidence="4">The sequence shown here is derived from an EMBL/GenBank/DDBJ whole genome shotgun (WGS) entry which is preliminary data.</text>
</comment>
<evidence type="ECO:0000313" key="5">
    <source>
        <dbReference type="Proteomes" id="UP000825935"/>
    </source>
</evidence>
<dbReference type="InterPro" id="IPR021410">
    <property type="entry name" value="FAF"/>
</dbReference>
<feature type="compositionally biased region" description="Basic and acidic residues" evidence="2">
    <location>
        <begin position="179"/>
        <end position="197"/>
    </location>
</feature>
<feature type="region of interest" description="Disordered" evidence="2">
    <location>
        <begin position="214"/>
        <end position="239"/>
    </location>
</feature>
<dbReference type="PANTHER" id="PTHR33155">
    <property type="entry name" value="FANTASTIC FOUR-LIKE PROTEIN (DUF3049)"/>
    <property type="match status" value="1"/>
</dbReference>
<dbReference type="InterPro" id="IPR046431">
    <property type="entry name" value="FAF_dom"/>
</dbReference>
<evidence type="ECO:0000259" key="3">
    <source>
        <dbReference type="Pfam" id="PF11250"/>
    </source>
</evidence>
<feature type="region of interest" description="Disordered" evidence="2">
    <location>
        <begin position="170"/>
        <end position="202"/>
    </location>
</feature>
<protein>
    <recommendedName>
        <fullName evidence="3">FAF domain-containing protein</fullName>
    </recommendedName>
</protein>
<accession>A0A8T2TY84</accession>
<proteinExistence type="inferred from homology"/>
<evidence type="ECO:0000313" key="4">
    <source>
        <dbReference type="EMBL" id="KAH7427240.1"/>
    </source>
</evidence>
<feature type="compositionally biased region" description="Basic and acidic residues" evidence="2">
    <location>
        <begin position="222"/>
        <end position="239"/>
    </location>
</feature>
<comment type="similarity">
    <text evidence="1">Belongs to the fantastic four family.</text>
</comment>
<keyword evidence="5" id="KW-1185">Reference proteome</keyword>
<name>A0A8T2TY84_CERRI</name>
<feature type="domain" description="FAF" evidence="3">
    <location>
        <begin position="111"/>
        <end position="157"/>
    </location>
</feature>
<sequence length="373" mass="40157">MTRRVDYMPQRNAQFCGRSGGPGSGHARMYVPDASEDYWQDASVSIRPCHSWEAPPSAWLTGSSSSKLLPEDVNEERKDVLSDSGSPRIRSCRYSFDSVDCLCSPTRGRRSFPPPLASTSTLSFKGGGRFVLKEMDVDRRQGFFRALRENGRLVLQLVLPDEVDDEKQVADTAFDGDNDNTKGSKRNGEGEGEDHSGRSFACMGGGANDVTDILSNVGNGDSEEHLTNQSKGGDKGKVLDEMESGASCHADHAETRTRCDGDAVDVASAPVGRLEELAQRMVEVIGCSISACASTEGVFEVSESRMISESDSSLNAASYVEGTPIGGHLAVQDPVWNVDMPGHAMASLSSWPSEQLCLHHSIVSRTLSLGLAM</sequence>
<dbReference type="Proteomes" id="UP000825935">
    <property type="component" value="Chromosome 10"/>
</dbReference>
<organism evidence="4 5">
    <name type="scientific">Ceratopteris richardii</name>
    <name type="common">Triangle waterfern</name>
    <dbReference type="NCBI Taxonomy" id="49495"/>
    <lineage>
        <taxon>Eukaryota</taxon>
        <taxon>Viridiplantae</taxon>
        <taxon>Streptophyta</taxon>
        <taxon>Embryophyta</taxon>
        <taxon>Tracheophyta</taxon>
        <taxon>Polypodiopsida</taxon>
        <taxon>Polypodiidae</taxon>
        <taxon>Polypodiales</taxon>
        <taxon>Pteridineae</taxon>
        <taxon>Pteridaceae</taxon>
        <taxon>Parkerioideae</taxon>
        <taxon>Ceratopteris</taxon>
    </lineage>
</organism>
<dbReference type="EMBL" id="CM035415">
    <property type="protein sequence ID" value="KAH7427240.1"/>
    <property type="molecule type" value="Genomic_DNA"/>
</dbReference>
<gene>
    <name evidence="4" type="ORF">KP509_10G035300</name>
</gene>
<dbReference type="Pfam" id="PF11250">
    <property type="entry name" value="FAF"/>
    <property type="match status" value="1"/>
</dbReference>
<reference evidence="4" key="1">
    <citation type="submission" date="2021-08" db="EMBL/GenBank/DDBJ databases">
        <title>WGS assembly of Ceratopteris richardii.</title>
        <authorList>
            <person name="Marchant D.B."/>
            <person name="Chen G."/>
            <person name="Jenkins J."/>
            <person name="Shu S."/>
            <person name="Leebens-Mack J."/>
            <person name="Grimwood J."/>
            <person name="Schmutz J."/>
            <person name="Soltis P."/>
            <person name="Soltis D."/>
            <person name="Chen Z.-H."/>
        </authorList>
    </citation>
    <scope>NUCLEOTIDE SEQUENCE</scope>
    <source>
        <strain evidence="4">Whitten #5841</strain>
        <tissue evidence="4">Leaf</tissue>
    </source>
</reference>
<dbReference type="AlphaFoldDB" id="A0A8T2TY84"/>
<dbReference type="PANTHER" id="PTHR33155:SF75">
    <property type="entry name" value="OS02G0750800 PROTEIN"/>
    <property type="match status" value="1"/>
</dbReference>
<dbReference type="OrthoDB" id="1928183at2759"/>
<evidence type="ECO:0000256" key="1">
    <source>
        <dbReference type="ARBA" id="ARBA00008690"/>
    </source>
</evidence>
<evidence type="ECO:0000256" key="2">
    <source>
        <dbReference type="SAM" id="MobiDB-lite"/>
    </source>
</evidence>